<proteinExistence type="inferred from homology"/>
<dbReference type="PANTHER" id="PTHR28004:SF2">
    <property type="entry name" value="D-SERINE DEHYDRATASE"/>
    <property type="match status" value="1"/>
</dbReference>
<dbReference type="InterPro" id="IPR029066">
    <property type="entry name" value="PLP-binding_barrel"/>
</dbReference>
<feature type="domain" description="D-serine dehydratase-like" evidence="3">
    <location>
        <begin position="256"/>
        <end position="364"/>
    </location>
</feature>
<comment type="caution">
    <text evidence="4">The sequence shown here is derived from an EMBL/GenBank/DDBJ whole genome shotgun (WGS) entry which is preliminary data.</text>
</comment>
<dbReference type="EMBL" id="JBHRSM010000011">
    <property type="protein sequence ID" value="MFC3085582.1"/>
    <property type="molecule type" value="Genomic_DNA"/>
</dbReference>
<keyword evidence="2" id="KW-0456">Lyase</keyword>
<accession>A0ABV7DRA9</accession>
<dbReference type="Pfam" id="PF14031">
    <property type="entry name" value="D-ser_dehydrat"/>
    <property type="match status" value="1"/>
</dbReference>
<dbReference type="Gene3D" id="3.20.20.10">
    <property type="entry name" value="Alanine racemase"/>
    <property type="match status" value="1"/>
</dbReference>
<name>A0ABV7DRA9_9RHOB</name>
<gene>
    <name evidence="4" type="ORF">ACFOD6_05920</name>
</gene>
<dbReference type="Gene3D" id="2.40.37.20">
    <property type="entry name" value="D-serine dehydratase-like domain"/>
    <property type="match status" value="1"/>
</dbReference>
<dbReference type="RefSeq" id="WP_197641853.1">
    <property type="nucleotide sequence ID" value="NZ_JAEACP010000002.1"/>
</dbReference>
<dbReference type="InterPro" id="IPR042208">
    <property type="entry name" value="D-ser_dehydrat-like_sf"/>
</dbReference>
<reference evidence="5" key="1">
    <citation type="journal article" date="2019" name="Int. J. Syst. Evol. Microbiol.">
        <title>The Global Catalogue of Microorganisms (GCM) 10K type strain sequencing project: providing services to taxonomists for standard genome sequencing and annotation.</title>
        <authorList>
            <consortium name="The Broad Institute Genomics Platform"/>
            <consortium name="The Broad Institute Genome Sequencing Center for Infectious Disease"/>
            <person name="Wu L."/>
            <person name="Ma J."/>
        </authorList>
    </citation>
    <scope>NUCLEOTIDE SEQUENCE [LARGE SCALE GENOMIC DNA]</scope>
    <source>
        <strain evidence="5">KCTC 62102</strain>
    </source>
</reference>
<evidence type="ECO:0000313" key="5">
    <source>
        <dbReference type="Proteomes" id="UP001595445"/>
    </source>
</evidence>
<dbReference type="SMART" id="SM01119">
    <property type="entry name" value="D-ser_dehydrat"/>
    <property type="match status" value="1"/>
</dbReference>
<dbReference type="SUPFAM" id="SSF51419">
    <property type="entry name" value="PLP-binding barrel"/>
    <property type="match status" value="1"/>
</dbReference>
<dbReference type="InterPro" id="IPR001608">
    <property type="entry name" value="Ala_racemase_N"/>
</dbReference>
<protein>
    <submittedName>
        <fullName evidence="4">Alanine racemase</fullName>
        <ecNumber evidence="4">5.1.1.1</ecNumber>
    </submittedName>
</protein>
<evidence type="ECO:0000259" key="3">
    <source>
        <dbReference type="SMART" id="SM01119"/>
    </source>
</evidence>
<evidence type="ECO:0000256" key="2">
    <source>
        <dbReference type="ARBA" id="ARBA00023239"/>
    </source>
</evidence>
<sequence length="381" mass="40644">MTTLASLETPCLILDGGRLERNAARMTGRYAGTGVKLRPHMKTAKSIDVARIALAGNFGGITVSTLKEAEYFADHGIDDIIYAVGLVPEKLSRIARLIRRGAQLTGITDSSAMAEAISRAAVAEGVMVDLLIELDSGERRGGLIAGSAGVVDLGRALHDLPGTRLAGVLTHAGNSYHCRSLEDLYRVAEEERLVAVTAADQLRAAGLPCAVVSVGSTPTAVHGQNFDGLTEMRCGVYMFGDVFQHEIASHGLEDIAVSVLATVIGHRPDLNAALIDAGGLALSKDRSTGAPGLAEDVGFGMIMDETCARRIGRVRVGHVYQEHGMLVSDGLFPFDDLPVGARVRVLPNHVCMTAAMYDGYRVLDMDDPRRVADFWPRVNGW</sequence>
<dbReference type="PANTHER" id="PTHR28004">
    <property type="entry name" value="ZGC:162816-RELATED"/>
    <property type="match status" value="1"/>
</dbReference>
<dbReference type="InterPro" id="IPR026956">
    <property type="entry name" value="D-ser_dehydrat-like_dom"/>
</dbReference>
<dbReference type="Proteomes" id="UP001595445">
    <property type="component" value="Unassembled WGS sequence"/>
</dbReference>
<dbReference type="Pfam" id="PF01168">
    <property type="entry name" value="Ala_racemase_N"/>
    <property type="match status" value="1"/>
</dbReference>
<comment type="similarity">
    <text evidence="1">Belongs to the DSD1 family.</text>
</comment>
<keyword evidence="4" id="KW-0413">Isomerase</keyword>
<organism evidence="4 5">
    <name type="scientific">Tabrizicola soli</name>
    <dbReference type="NCBI Taxonomy" id="2185115"/>
    <lineage>
        <taxon>Bacteria</taxon>
        <taxon>Pseudomonadati</taxon>
        <taxon>Pseudomonadota</taxon>
        <taxon>Alphaproteobacteria</taxon>
        <taxon>Rhodobacterales</taxon>
        <taxon>Paracoccaceae</taxon>
        <taxon>Tabrizicola</taxon>
    </lineage>
</organism>
<dbReference type="EC" id="5.1.1.1" evidence="4"/>
<dbReference type="GO" id="GO:0008784">
    <property type="term" value="F:alanine racemase activity"/>
    <property type="evidence" value="ECO:0007669"/>
    <property type="project" value="UniProtKB-EC"/>
</dbReference>
<dbReference type="InterPro" id="IPR051466">
    <property type="entry name" value="D-amino_acid_metab_enzyme"/>
</dbReference>
<evidence type="ECO:0000313" key="4">
    <source>
        <dbReference type="EMBL" id="MFC3085582.1"/>
    </source>
</evidence>
<keyword evidence="5" id="KW-1185">Reference proteome</keyword>
<evidence type="ECO:0000256" key="1">
    <source>
        <dbReference type="ARBA" id="ARBA00005323"/>
    </source>
</evidence>